<dbReference type="InParanoid" id="A0A2R6RWM4"/>
<dbReference type="EMBL" id="NKQK01000002">
    <property type="protein sequence ID" value="PSS34426.1"/>
    <property type="molecule type" value="Genomic_DNA"/>
</dbReference>
<dbReference type="OMA" id="CFPATTP"/>
<organism evidence="2 3">
    <name type="scientific">Actinidia chinensis var. chinensis</name>
    <name type="common">Chinese soft-hair kiwi</name>
    <dbReference type="NCBI Taxonomy" id="1590841"/>
    <lineage>
        <taxon>Eukaryota</taxon>
        <taxon>Viridiplantae</taxon>
        <taxon>Streptophyta</taxon>
        <taxon>Embryophyta</taxon>
        <taxon>Tracheophyta</taxon>
        <taxon>Spermatophyta</taxon>
        <taxon>Magnoliopsida</taxon>
        <taxon>eudicotyledons</taxon>
        <taxon>Gunneridae</taxon>
        <taxon>Pentapetalae</taxon>
        <taxon>asterids</taxon>
        <taxon>Ericales</taxon>
        <taxon>Actinidiaceae</taxon>
        <taxon>Actinidia</taxon>
    </lineage>
</organism>
<dbReference type="Gramene" id="PSS34426">
    <property type="protein sequence ID" value="PSS34426"/>
    <property type="gene ID" value="CEY00_Acc01525"/>
</dbReference>
<dbReference type="PANTHER" id="PTHR35740">
    <property type="entry name" value="OS12G0111700 PROTEIN"/>
    <property type="match status" value="1"/>
</dbReference>
<dbReference type="Proteomes" id="UP000241394">
    <property type="component" value="Chromosome LG2"/>
</dbReference>
<name>A0A2R6RWM4_ACTCC</name>
<gene>
    <name evidence="2" type="ORF">CEY00_Acc01525</name>
</gene>
<reference evidence="3" key="2">
    <citation type="journal article" date="2018" name="BMC Genomics">
        <title>A manually annotated Actinidia chinensis var. chinensis (kiwifruit) genome highlights the challenges associated with draft genomes and gene prediction in plants.</title>
        <authorList>
            <person name="Pilkington S.M."/>
            <person name="Crowhurst R."/>
            <person name="Hilario E."/>
            <person name="Nardozza S."/>
            <person name="Fraser L."/>
            <person name="Peng Y."/>
            <person name="Gunaseelan K."/>
            <person name="Simpson R."/>
            <person name="Tahir J."/>
            <person name="Deroles S.C."/>
            <person name="Templeton K."/>
            <person name="Luo Z."/>
            <person name="Davy M."/>
            <person name="Cheng C."/>
            <person name="McNeilage M."/>
            <person name="Scaglione D."/>
            <person name="Liu Y."/>
            <person name="Zhang Q."/>
            <person name="Datson P."/>
            <person name="De Silva N."/>
            <person name="Gardiner S.E."/>
            <person name="Bassett H."/>
            <person name="Chagne D."/>
            <person name="McCallum J."/>
            <person name="Dzierzon H."/>
            <person name="Deng C."/>
            <person name="Wang Y.Y."/>
            <person name="Barron L."/>
            <person name="Manako K."/>
            <person name="Bowen J."/>
            <person name="Foster T.M."/>
            <person name="Erridge Z.A."/>
            <person name="Tiffin H."/>
            <person name="Waite C.N."/>
            <person name="Davies K.M."/>
            <person name="Grierson E.P."/>
            <person name="Laing W.A."/>
            <person name="Kirk R."/>
            <person name="Chen X."/>
            <person name="Wood M."/>
            <person name="Montefiori M."/>
            <person name="Brummell D.A."/>
            <person name="Schwinn K.E."/>
            <person name="Catanach A."/>
            <person name="Fullerton C."/>
            <person name="Li D."/>
            <person name="Meiyalaghan S."/>
            <person name="Nieuwenhuizen N."/>
            <person name="Read N."/>
            <person name="Prakash R."/>
            <person name="Hunter D."/>
            <person name="Zhang H."/>
            <person name="McKenzie M."/>
            <person name="Knabel M."/>
            <person name="Harris A."/>
            <person name="Allan A.C."/>
            <person name="Gleave A."/>
            <person name="Chen A."/>
            <person name="Janssen B.J."/>
            <person name="Plunkett B."/>
            <person name="Ampomah-Dwamena C."/>
            <person name="Voogd C."/>
            <person name="Leif D."/>
            <person name="Lafferty D."/>
            <person name="Souleyre E.J.F."/>
            <person name="Varkonyi-Gasic E."/>
            <person name="Gambi F."/>
            <person name="Hanley J."/>
            <person name="Yao J.L."/>
            <person name="Cheung J."/>
            <person name="David K.M."/>
            <person name="Warren B."/>
            <person name="Marsh K."/>
            <person name="Snowden K.C."/>
            <person name="Lin-Wang K."/>
            <person name="Brian L."/>
            <person name="Martinez-Sanchez M."/>
            <person name="Wang M."/>
            <person name="Ileperuma N."/>
            <person name="Macnee N."/>
            <person name="Campin R."/>
            <person name="McAtee P."/>
            <person name="Drummond R.S.M."/>
            <person name="Espley R.V."/>
            <person name="Ireland H.S."/>
            <person name="Wu R."/>
            <person name="Atkinson R.G."/>
            <person name="Karunairetnam S."/>
            <person name="Bulley S."/>
            <person name="Chunkath S."/>
            <person name="Hanley Z."/>
            <person name="Storey R."/>
            <person name="Thrimawithana A.H."/>
            <person name="Thomson S."/>
            <person name="David C."/>
            <person name="Testolin R."/>
            <person name="Huang H."/>
            <person name="Hellens R.P."/>
            <person name="Schaffer R.J."/>
        </authorList>
    </citation>
    <scope>NUCLEOTIDE SEQUENCE [LARGE SCALE GENOMIC DNA]</scope>
    <source>
        <strain evidence="3">cv. Red5</strain>
    </source>
</reference>
<feature type="compositionally biased region" description="Polar residues" evidence="1">
    <location>
        <begin position="10"/>
        <end position="32"/>
    </location>
</feature>
<evidence type="ECO:0000256" key="1">
    <source>
        <dbReference type="SAM" id="MobiDB-lite"/>
    </source>
</evidence>
<dbReference type="AlphaFoldDB" id="A0A2R6RWM4"/>
<feature type="compositionally biased region" description="Pro residues" evidence="1">
    <location>
        <begin position="44"/>
        <end position="60"/>
    </location>
</feature>
<reference evidence="2 3" key="1">
    <citation type="submission" date="2017-07" db="EMBL/GenBank/DDBJ databases">
        <title>An improved, manually edited Actinidia chinensis var. chinensis (kiwifruit) genome highlights the challenges associated with draft genomes and gene prediction in plants.</title>
        <authorList>
            <person name="Pilkington S."/>
            <person name="Crowhurst R."/>
            <person name="Hilario E."/>
            <person name="Nardozza S."/>
            <person name="Fraser L."/>
            <person name="Peng Y."/>
            <person name="Gunaseelan K."/>
            <person name="Simpson R."/>
            <person name="Tahir J."/>
            <person name="Deroles S."/>
            <person name="Templeton K."/>
            <person name="Luo Z."/>
            <person name="Davy M."/>
            <person name="Cheng C."/>
            <person name="Mcneilage M."/>
            <person name="Scaglione D."/>
            <person name="Liu Y."/>
            <person name="Zhang Q."/>
            <person name="Datson P."/>
            <person name="De Silva N."/>
            <person name="Gardiner S."/>
            <person name="Bassett H."/>
            <person name="Chagne D."/>
            <person name="Mccallum J."/>
            <person name="Dzierzon H."/>
            <person name="Deng C."/>
            <person name="Wang Y.-Y."/>
            <person name="Barron N."/>
            <person name="Manako K."/>
            <person name="Bowen J."/>
            <person name="Foster T."/>
            <person name="Erridge Z."/>
            <person name="Tiffin H."/>
            <person name="Waite C."/>
            <person name="Davies K."/>
            <person name="Grierson E."/>
            <person name="Laing W."/>
            <person name="Kirk R."/>
            <person name="Chen X."/>
            <person name="Wood M."/>
            <person name="Montefiori M."/>
            <person name="Brummell D."/>
            <person name="Schwinn K."/>
            <person name="Catanach A."/>
            <person name="Fullerton C."/>
            <person name="Li D."/>
            <person name="Meiyalaghan S."/>
            <person name="Nieuwenhuizen N."/>
            <person name="Read N."/>
            <person name="Prakash R."/>
            <person name="Hunter D."/>
            <person name="Zhang H."/>
            <person name="Mckenzie M."/>
            <person name="Knabel M."/>
            <person name="Harris A."/>
            <person name="Allan A."/>
            <person name="Chen A."/>
            <person name="Janssen B."/>
            <person name="Plunkett B."/>
            <person name="Dwamena C."/>
            <person name="Voogd C."/>
            <person name="Leif D."/>
            <person name="Lafferty D."/>
            <person name="Souleyre E."/>
            <person name="Varkonyi-Gasic E."/>
            <person name="Gambi F."/>
            <person name="Hanley J."/>
            <person name="Yao J.-L."/>
            <person name="Cheung J."/>
            <person name="David K."/>
            <person name="Warren B."/>
            <person name="Marsh K."/>
            <person name="Snowden K."/>
            <person name="Lin-Wang K."/>
            <person name="Brian L."/>
            <person name="Martinez-Sanchez M."/>
            <person name="Wang M."/>
            <person name="Ileperuma N."/>
            <person name="Macnee N."/>
            <person name="Campin R."/>
            <person name="Mcatee P."/>
            <person name="Drummond R."/>
            <person name="Espley R."/>
            <person name="Ireland H."/>
            <person name="Wu R."/>
            <person name="Atkinson R."/>
            <person name="Karunairetnam S."/>
            <person name="Bulley S."/>
            <person name="Chunkath S."/>
            <person name="Hanley Z."/>
            <person name="Storey R."/>
            <person name="Thrimawithana A."/>
            <person name="Thomson S."/>
            <person name="David C."/>
            <person name="Testolin R."/>
        </authorList>
    </citation>
    <scope>NUCLEOTIDE SEQUENCE [LARGE SCALE GENOMIC DNA]</scope>
    <source>
        <strain evidence="3">cv. Red5</strain>
        <tissue evidence="2">Young leaf</tissue>
    </source>
</reference>
<keyword evidence="2" id="KW-0808">Transferase</keyword>
<feature type="compositionally biased region" description="Polar residues" evidence="1">
    <location>
        <begin position="80"/>
        <end position="98"/>
    </location>
</feature>
<accession>A0A2R6RWM4</accession>
<dbReference type="OrthoDB" id="1903589at2759"/>
<feature type="compositionally biased region" description="Low complexity" evidence="1">
    <location>
        <begin position="99"/>
        <end position="112"/>
    </location>
</feature>
<comment type="caution">
    <text evidence="2">The sequence shown here is derived from an EMBL/GenBank/DDBJ whole genome shotgun (WGS) entry which is preliminary data.</text>
</comment>
<keyword evidence="2" id="KW-0418">Kinase</keyword>
<keyword evidence="3" id="KW-1185">Reference proteome</keyword>
<feature type="region of interest" description="Disordered" evidence="1">
    <location>
        <begin position="153"/>
        <end position="178"/>
    </location>
</feature>
<evidence type="ECO:0000313" key="3">
    <source>
        <dbReference type="Proteomes" id="UP000241394"/>
    </source>
</evidence>
<feature type="region of interest" description="Disordered" evidence="1">
    <location>
        <begin position="1"/>
        <end position="125"/>
    </location>
</feature>
<evidence type="ECO:0000313" key="2">
    <source>
        <dbReference type="EMBL" id="PSS34426.1"/>
    </source>
</evidence>
<dbReference type="GO" id="GO:0016301">
    <property type="term" value="F:kinase activity"/>
    <property type="evidence" value="ECO:0007669"/>
    <property type="project" value="UniProtKB-KW"/>
</dbReference>
<dbReference type="PANTHER" id="PTHR35740:SF1">
    <property type="entry name" value="OS12G0111700 PROTEIN"/>
    <property type="match status" value="1"/>
</dbReference>
<sequence>MEAETERSRPSSSAKRNPLSDSTNFVIPTSTILRKLSSSLSNSPPFPNPIPKPKQNPNPKPKPKPYNSSAKKPETDSKSDTSIGSSNCYHNAPNPSFISQPQPSTPPSVSVTNSGSRNEDIFEPLIVYSRRQTAEKTKDKGKAVAVPFIFSSLQRKKNNENTEPFTSHPLQKEKDKGKAASLPFSCSLVDKTSNKRKAAGVPPSFSTLGKTKDKGKVVSVPISCPLLVNTRNKRKAIAVGSSCPPLPRINKIRNKFYEAEDIGLSKSCTVPNLKNEKKRHCLKPEPGVSKHALAQQFVKEQIAYFKEVDDFELLEEEIYENELNEEEKNDKQDEVGAP</sequence>
<protein>
    <submittedName>
        <fullName evidence="2">1-phosphatidylinositol 3-phosphate 5-kinase</fullName>
    </submittedName>
</protein>
<proteinExistence type="predicted"/>